<dbReference type="SUPFAM" id="SSF52047">
    <property type="entry name" value="RNI-like"/>
    <property type="match status" value="1"/>
</dbReference>
<feature type="region of interest" description="Disordered" evidence="1">
    <location>
        <begin position="1"/>
        <end position="22"/>
    </location>
</feature>
<dbReference type="PANTHER" id="PTHR24114:SF2">
    <property type="entry name" value="F-BOX DOMAIN-CONTAINING PROTEIN-RELATED"/>
    <property type="match status" value="1"/>
</dbReference>
<accession>A0ABR1G4F5</accession>
<reference evidence="3 4" key="1">
    <citation type="submission" date="2024-03" db="EMBL/GenBank/DDBJ databases">
        <title>Aureococcus anophagefferens CCMP1851 and Kratosvirus quantuckense: Draft genome of a second virus-susceptible host strain in the model system.</title>
        <authorList>
            <person name="Chase E."/>
            <person name="Truchon A.R."/>
            <person name="Schepens W."/>
            <person name="Wilhelm S.W."/>
        </authorList>
    </citation>
    <scope>NUCLEOTIDE SEQUENCE [LARGE SCALE GENOMIC DNA]</scope>
    <source>
        <strain evidence="3 4">CCMP1851</strain>
    </source>
</reference>
<feature type="compositionally biased region" description="Low complexity" evidence="1">
    <location>
        <begin position="186"/>
        <end position="195"/>
    </location>
</feature>
<dbReference type="PROSITE" id="PS00018">
    <property type="entry name" value="EF_HAND_1"/>
    <property type="match status" value="1"/>
</dbReference>
<sequence>MRCSWRGGAARNSHTNASSKVFDRDHVHRGSVTALNFAQGLSLKRASINAGAVSAKLPAAVRSVEDLLRRNADAKRILSGEKPLEKRSAWHREPRSAFDTSAPAERPTSAPAVRGQRTLEARRRRRRPRLNYFGQQAKREFFDLYKSMARQAEIVDDVGARVVGEERARLAAWSDDDGGVDDEASKSGSSCASSKVPAPEAATGVSDPSHSPRHRFARGIAAMMKRLRRPGATGGDPFCLPEPLFVRRAASDGLDLAHRAYGDDLAILTCSTAPPSTRWRGSSRRRPARSRSSTWTARRRDDEIRDLVRAVAKNATLKTLALSGNFLGGAAEKLANCAPEDRGAYAVAKALRTNATLTKLDLSWNQLGAQSGSLIGGALMKNRSLAWFSLAFNCIGDAGAMALGRALDANGAIQHLDVSSSGIRNRGAQVIAEGLRDNLRLTRLDMSGNPGHYDLDLDDPFQWMVAKQLIWLSVARGGQVPSLVEIDASSGGKPTKRSVTLVSRTPEADKPGAIGWEPGKKVEGPKAPISRERRDIRKLLDALDEDASGAISTAEFAEFVDKGDAAFFVKSPKKAKPAGFHAIVRQQSVKLQVDDGR</sequence>
<evidence type="ECO:0000256" key="1">
    <source>
        <dbReference type="SAM" id="MobiDB-lite"/>
    </source>
</evidence>
<organism evidence="3 4">
    <name type="scientific">Aureococcus anophagefferens</name>
    <name type="common">Harmful bloom alga</name>
    <dbReference type="NCBI Taxonomy" id="44056"/>
    <lineage>
        <taxon>Eukaryota</taxon>
        <taxon>Sar</taxon>
        <taxon>Stramenopiles</taxon>
        <taxon>Ochrophyta</taxon>
        <taxon>Pelagophyceae</taxon>
        <taxon>Pelagomonadales</taxon>
        <taxon>Pelagomonadaceae</taxon>
        <taxon>Aureococcus</taxon>
    </lineage>
</organism>
<dbReference type="EMBL" id="JBBJCI010000122">
    <property type="protein sequence ID" value="KAK7248018.1"/>
    <property type="molecule type" value="Genomic_DNA"/>
</dbReference>
<dbReference type="Proteomes" id="UP001363151">
    <property type="component" value="Unassembled WGS sequence"/>
</dbReference>
<dbReference type="InterPro" id="IPR002048">
    <property type="entry name" value="EF_hand_dom"/>
</dbReference>
<keyword evidence="4" id="KW-1185">Reference proteome</keyword>
<dbReference type="PROSITE" id="PS50222">
    <property type="entry name" value="EF_HAND_2"/>
    <property type="match status" value="1"/>
</dbReference>
<feature type="region of interest" description="Disordered" evidence="1">
    <location>
        <begin position="276"/>
        <end position="296"/>
    </location>
</feature>
<comment type="caution">
    <text evidence="3">The sequence shown here is derived from an EMBL/GenBank/DDBJ whole genome shotgun (WGS) entry which is preliminary data.</text>
</comment>
<proteinExistence type="predicted"/>
<protein>
    <recommendedName>
        <fullName evidence="2">EF-hand domain-containing protein</fullName>
    </recommendedName>
</protein>
<dbReference type="Gene3D" id="3.80.10.10">
    <property type="entry name" value="Ribonuclease Inhibitor"/>
    <property type="match status" value="1"/>
</dbReference>
<dbReference type="SMART" id="SM00368">
    <property type="entry name" value="LRR_RI"/>
    <property type="match status" value="4"/>
</dbReference>
<evidence type="ECO:0000313" key="4">
    <source>
        <dbReference type="Proteomes" id="UP001363151"/>
    </source>
</evidence>
<name>A0ABR1G4F5_AURAN</name>
<dbReference type="InterPro" id="IPR052394">
    <property type="entry name" value="LRR-containing"/>
</dbReference>
<feature type="domain" description="EF-hand" evidence="2">
    <location>
        <begin position="531"/>
        <end position="566"/>
    </location>
</feature>
<feature type="region of interest" description="Disordered" evidence="1">
    <location>
        <begin position="85"/>
        <end position="130"/>
    </location>
</feature>
<feature type="region of interest" description="Disordered" evidence="1">
    <location>
        <begin position="173"/>
        <end position="214"/>
    </location>
</feature>
<dbReference type="Pfam" id="PF13516">
    <property type="entry name" value="LRR_6"/>
    <property type="match status" value="2"/>
</dbReference>
<dbReference type="PANTHER" id="PTHR24114">
    <property type="entry name" value="LEUCINE RICH REPEAT FAMILY PROTEIN"/>
    <property type="match status" value="1"/>
</dbReference>
<evidence type="ECO:0000259" key="2">
    <source>
        <dbReference type="PROSITE" id="PS50222"/>
    </source>
</evidence>
<gene>
    <name evidence="3" type="ORF">SO694_00086179</name>
</gene>
<dbReference type="InterPro" id="IPR018247">
    <property type="entry name" value="EF_Hand_1_Ca_BS"/>
</dbReference>
<feature type="compositionally biased region" description="Basic and acidic residues" evidence="1">
    <location>
        <begin position="85"/>
        <end position="96"/>
    </location>
</feature>
<evidence type="ECO:0000313" key="3">
    <source>
        <dbReference type="EMBL" id="KAK7248018.1"/>
    </source>
</evidence>
<dbReference type="InterPro" id="IPR001611">
    <property type="entry name" value="Leu-rich_rpt"/>
</dbReference>
<dbReference type="InterPro" id="IPR032675">
    <property type="entry name" value="LRR_dom_sf"/>
</dbReference>